<accession>A0A0G0QRG6</accession>
<name>A0A0G0QRG6_9BACT</name>
<dbReference type="EMBL" id="LBWG01000011">
    <property type="protein sequence ID" value="KKR04202.1"/>
    <property type="molecule type" value="Genomic_DNA"/>
</dbReference>
<sequence>MFLEDESTHAVVISLEKERMDRRLREVFQNVRLRFERFSPMLQEHFRLLLKEQQTFEDEVECASLTHSVDLMDSERRLDVMDWLHIQQASLFTDIGKTGPIDAVQEQKELIAKIYGSSKSLPGNPRDFTLYDFFDINKELKLEGEEHFKLLEAMGIAPNTNMRTFFNLHAGWTYGLLQNETEISQEVKVLASLHHILEGVNPDGLVDLSSEILMIPSLGRPLERKEIWTVLFDKYQAQRAPHRGNQTHQAAIAWLRRFVNEPDLINKRGVQLQPYPEWLHSLLNTCITELDEGFKKSQENERALAVNE</sequence>
<protein>
    <submittedName>
        <fullName evidence="1">Uncharacterized protein</fullName>
    </submittedName>
</protein>
<comment type="caution">
    <text evidence="1">The sequence shown here is derived from an EMBL/GenBank/DDBJ whole genome shotgun (WGS) entry which is preliminary data.</text>
</comment>
<dbReference type="AlphaFoldDB" id="A0A0G0QRG6"/>
<evidence type="ECO:0000313" key="2">
    <source>
        <dbReference type="Proteomes" id="UP000033935"/>
    </source>
</evidence>
<gene>
    <name evidence="1" type="ORF">UT30_C0011G0048</name>
</gene>
<proteinExistence type="predicted"/>
<organism evidence="1 2">
    <name type="scientific">Candidatus Uhrbacteria bacterium GW2011_GWF2_39_13</name>
    <dbReference type="NCBI Taxonomy" id="1618995"/>
    <lineage>
        <taxon>Bacteria</taxon>
        <taxon>Candidatus Uhriibacteriota</taxon>
    </lineage>
</organism>
<dbReference type="Proteomes" id="UP000033935">
    <property type="component" value="Unassembled WGS sequence"/>
</dbReference>
<reference evidence="1 2" key="1">
    <citation type="journal article" date="2015" name="Nature">
        <title>rRNA introns, odd ribosomes, and small enigmatic genomes across a large radiation of phyla.</title>
        <authorList>
            <person name="Brown C.T."/>
            <person name="Hug L.A."/>
            <person name="Thomas B.C."/>
            <person name="Sharon I."/>
            <person name="Castelle C.J."/>
            <person name="Singh A."/>
            <person name="Wilkins M.J."/>
            <person name="Williams K.H."/>
            <person name="Banfield J.F."/>
        </authorList>
    </citation>
    <scope>NUCLEOTIDE SEQUENCE [LARGE SCALE GENOMIC DNA]</scope>
</reference>
<evidence type="ECO:0000313" key="1">
    <source>
        <dbReference type="EMBL" id="KKR04202.1"/>
    </source>
</evidence>